<evidence type="ECO:0000313" key="2">
    <source>
        <dbReference type="Proteomes" id="UP000698242"/>
    </source>
</evidence>
<keyword evidence="2" id="KW-1185">Reference proteome</keyword>
<protein>
    <submittedName>
        <fullName evidence="1">Uncharacterized protein</fullName>
    </submittedName>
</protein>
<dbReference type="OrthoDB" id="7880848at2"/>
<sequence length="125" mass="13804">MDLSRFDTREKSEAGVTVPLVINDEMVVGDDGEPVTFTIKGAADEKVQAHLMATGRDKHATPKEAREVDMKLARLAVVGWSDNFAVEGDKLKFSAENIERVFANPVVRRAVLARIFSERLFTKGA</sequence>
<organism evidence="1 2">
    <name type="scientific">Profundibacterium mesophilum KAUST100406-0324</name>
    <dbReference type="NCBI Taxonomy" id="1037889"/>
    <lineage>
        <taxon>Bacteria</taxon>
        <taxon>Pseudomonadati</taxon>
        <taxon>Pseudomonadota</taxon>
        <taxon>Alphaproteobacteria</taxon>
        <taxon>Rhodobacterales</taxon>
        <taxon>Roseobacteraceae</taxon>
        <taxon>Profundibacterium</taxon>
    </lineage>
</organism>
<evidence type="ECO:0000313" key="1">
    <source>
        <dbReference type="EMBL" id="KAF0675070.1"/>
    </source>
</evidence>
<dbReference type="RefSeq" id="WP_159966123.1">
    <property type="nucleotide sequence ID" value="NZ_APKE01000032.1"/>
</dbReference>
<gene>
    <name evidence="1" type="ORF">PMES_02591</name>
</gene>
<proteinExistence type="predicted"/>
<dbReference type="Proteomes" id="UP000698242">
    <property type="component" value="Unassembled WGS sequence"/>
</dbReference>
<comment type="caution">
    <text evidence="1">The sequence shown here is derived from an EMBL/GenBank/DDBJ whole genome shotgun (WGS) entry which is preliminary data.</text>
</comment>
<name>A0A921NT64_9RHOB</name>
<reference evidence="1" key="1">
    <citation type="submission" date="2013-03" db="EMBL/GenBank/DDBJ databases">
        <title>Genome Sequence of the Profundibacterium mesophilum strain KAUST100406-0324T from Red Sea, a novel genus in the family Rhodobacteraceae.</title>
        <authorList>
            <person name="Essack M."/>
            <person name="Alam I."/>
            <person name="Lafi F."/>
            <person name="Alawi W."/>
            <person name="Kamanu F."/>
            <person name="Al-Suwailem A."/>
            <person name="Lee O.O."/>
            <person name="Xu Y."/>
            <person name="Bajic V."/>
            <person name="Qian P.-Y."/>
            <person name="Archer J."/>
        </authorList>
    </citation>
    <scope>NUCLEOTIDE SEQUENCE</scope>
    <source>
        <strain evidence="1">KAUST100406-0324</strain>
    </source>
</reference>
<dbReference type="AlphaFoldDB" id="A0A921NT64"/>
<accession>A0A921NT64</accession>
<dbReference type="EMBL" id="APKE01000032">
    <property type="protein sequence ID" value="KAF0675070.1"/>
    <property type="molecule type" value="Genomic_DNA"/>
</dbReference>